<dbReference type="EMBL" id="JASBWT010000053">
    <property type="protein sequence ID" value="KAJ9091429.1"/>
    <property type="molecule type" value="Genomic_DNA"/>
</dbReference>
<keyword evidence="2" id="KW-1185">Reference proteome</keyword>
<reference evidence="1" key="1">
    <citation type="submission" date="2023-04" db="EMBL/GenBank/DDBJ databases">
        <title>Draft Genome sequencing of Naganishia species isolated from polar environments using Oxford Nanopore Technology.</title>
        <authorList>
            <person name="Leo P."/>
            <person name="Venkateswaran K."/>
        </authorList>
    </citation>
    <scope>NUCLEOTIDE SEQUENCE</scope>
    <source>
        <strain evidence="1">MNA-CCFEE 5423</strain>
    </source>
</reference>
<dbReference type="Proteomes" id="UP001227268">
    <property type="component" value="Unassembled WGS sequence"/>
</dbReference>
<sequence>MGQKKGIGWTQRGGKSGRLAGEKKGGWKRWKDAKSTGHKDKCCIDVNKHLDEDGFDPRSKDAIAAKIRAIEDSFKKALTWLNSTGSREVEEDILCALGLRKWEFEDEDDNEDDGDDDEQDDEDEDEEGGSRVKKKRSVESTNGSSTSSSVRSSKIFKSEDISAYLTSKGESEKRRIALDEKKLKLESKKARAEAIAIMVKAGLSIEEAKKAWEESDDDSD</sequence>
<accession>A0ACC2UWV8</accession>
<evidence type="ECO:0000313" key="2">
    <source>
        <dbReference type="Proteomes" id="UP001227268"/>
    </source>
</evidence>
<organism evidence="1 2">
    <name type="scientific">Naganishia friedmannii</name>
    <dbReference type="NCBI Taxonomy" id="89922"/>
    <lineage>
        <taxon>Eukaryota</taxon>
        <taxon>Fungi</taxon>
        <taxon>Dikarya</taxon>
        <taxon>Basidiomycota</taxon>
        <taxon>Agaricomycotina</taxon>
        <taxon>Tremellomycetes</taxon>
        <taxon>Filobasidiales</taxon>
        <taxon>Filobasidiaceae</taxon>
        <taxon>Naganishia</taxon>
    </lineage>
</organism>
<protein>
    <submittedName>
        <fullName evidence="1">Uncharacterized protein</fullName>
    </submittedName>
</protein>
<proteinExistence type="predicted"/>
<name>A0ACC2UWV8_9TREE</name>
<gene>
    <name evidence="1" type="ORF">QFC21_007219</name>
</gene>
<evidence type="ECO:0000313" key="1">
    <source>
        <dbReference type="EMBL" id="KAJ9091429.1"/>
    </source>
</evidence>
<comment type="caution">
    <text evidence="1">The sequence shown here is derived from an EMBL/GenBank/DDBJ whole genome shotgun (WGS) entry which is preliminary data.</text>
</comment>